<dbReference type="OrthoDB" id="5832818at2759"/>
<dbReference type="Proteomes" id="UP000267027">
    <property type="component" value="Unassembled WGS sequence"/>
</dbReference>
<evidence type="ECO:0000313" key="1">
    <source>
        <dbReference type="EMBL" id="VDM55534.1"/>
    </source>
</evidence>
<evidence type="ECO:0000313" key="3">
    <source>
        <dbReference type="WBParaSite" id="ACOC_0000394801-mRNA-1"/>
    </source>
</evidence>
<evidence type="ECO:0000313" key="2">
    <source>
        <dbReference type="Proteomes" id="UP000267027"/>
    </source>
</evidence>
<reference evidence="1 2" key="2">
    <citation type="submission" date="2018-11" db="EMBL/GenBank/DDBJ databases">
        <authorList>
            <consortium name="Pathogen Informatics"/>
        </authorList>
    </citation>
    <scope>NUCLEOTIDE SEQUENCE [LARGE SCALE GENOMIC DNA]</scope>
    <source>
        <strain evidence="1 2">Costa Rica</strain>
    </source>
</reference>
<organism evidence="3">
    <name type="scientific">Angiostrongylus costaricensis</name>
    <name type="common">Nematode worm</name>
    <dbReference type="NCBI Taxonomy" id="334426"/>
    <lineage>
        <taxon>Eukaryota</taxon>
        <taxon>Metazoa</taxon>
        <taxon>Ecdysozoa</taxon>
        <taxon>Nematoda</taxon>
        <taxon>Chromadorea</taxon>
        <taxon>Rhabditida</taxon>
        <taxon>Rhabditina</taxon>
        <taxon>Rhabditomorpha</taxon>
        <taxon>Strongyloidea</taxon>
        <taxon>Metastrongylidae</taxon>
        <taxon>Angiostrongylus</taxon>
    </lineage>
</organism>
<sequence length="194" mass="21183">MLICDGPCHGILDYTKMMEYPDCGHRICKWCQFNSLSVPNADASSDKTVLVARQRLITWALDVFTDSGSPGCCVSSCVRQTLINRVPLDKYRHEAQAHGTPFVGVKQSSTRITPTACRSPGTFRIVPTELLDVRILILGKNVLSGLAANACVWRSFISASLSGPDGNGDLIDEYILSTDSIVRSVIIEPVKSHD</sequence>
<reference evidence="3" key="1">
    <citation type="submission" date="2017-02" db="UniProtKB">
        <authorList>
            <consortium name="WormBaseParasite"/>
        </authorList>
    </citation>
    <scope>IDENTIFICATION</scope>
</reference>
<dbReference type="WBParaSite" id="ACOC_0000394801-mRNA-1">
    <property type="protein sequence ID" value="ACOC_0000394801-mRNA-1"/>
    <property type="gene ID" value="ACOC_0000394801"/>
</dbReference>
<keyword evidence="2" id="KW-1185">Reference proteome</keyword>
<proteinExistence type="predicted"/>
<dbReference type="EMBL" id="UYYA01001628">
    <property type="protein sequence ID" value="VDM55534.1"/>
    <property type="molecule type" value="Genomic_DNA"/>
</dbReference>
<name>A0A0R3PHX1_ANGCS</name>
<protein>
    <submittedName>
        <fullName evidence="3">RING-type domain-containing protein</fullName>
    </submittedName>
</protein>
<accession>A0A0R3PHX1</accession>
<gene>
    <name evidence="1" type="ORF">ACOC_LOCUS3949</name>
</gene>
<dbReference type="AlphaFoldDB" id="A0A0R3PHX1"/>